<protein>
    <submittedName>
        <fullName evidence="1">Uncharacterized protein</fullName>
    </submittedName>
</protein>
<name>A0A0J8U4H8_9MYCO</name>
<dbReference type="PATRIC" id="fig|451644.5.peg.4772"/>
<evidence type="ECO:0000313" key="2">
    <source>
        <dbReference type="Proteomes" id="UP000037594"/>
    </source>
</evidence>
<gene>
    <name evidence="1" type="ORF">ACT17_23110</name>
</gene>
<sequence>MGRRGGREGQRPMSAIYCTTRSRETSLPGGERARAMYLIGEITGRILGIDTDRGERRADRILPDDYYPYVRMCRAMDRETRTPVEEFSTWVATMWLMGQSELRIVPGPSYAIRESVETATTQSLAETVINTAIAHGTEAEALLARISGSVEDGMLVPAEDRGWLAQIIAAGTREGQALHPQRERWSAVARHLADFVADPGPALITCSQGYSVRDLGAKAAGIPDIADAAEREEAWEAWEGVETAEQWDRWIDGIAADRNDKPWLVLTPATFRDKNYAQGYCAGDAVREHDAWWKRNITDQLHRVSDLYSPAERVQNAGRARPADPAQTFIVAPHRFEPHGRSASEDFLSPVNLARYSADASRSSRKITRFEPVVPTIEDRDFDPLPPERYTVADPLRGVYRNAGVGREYIGPNAESEDQP</sequence>
<dbReference type="Proteomes" id="UP000037594">
    <property type="component" value="Unassembled WGS sequence"/>
</dbReference>
<evidence type="ECO:0000313" key="1">
    <source>
        <dbReference type="EMBL" id="KMV15982.1"/>
    </source>
</evidence>
<organism evidence="1 2">
    <name type="scientific">Mycolicibacterium conceptionense</name>
    <dbReference type="NCBI Taxonomy" id="451644"/>
    <lineage>
        <taxon>Bacteria</taxon>
        <taxon>Bacillati</taxon>
        <taxon>Actinomycetota</taxon>
        <taxon>Actinomycetes</taxon>
        <taxon>Mycobacteriales</taxon>
        <taxon>Mycobacteriaceae</taxon>
        <taxon>Mycolicibacterium</taxon>
    </lineage>
</organism>
<accession>A0A0J8U4H8</accession>
<reference evidence="1 2" key="1">
    <citation type="submission" date="2015-06" db="EMBL/GenBank/DDBJ databases">
        <title>Genome sequence of Mycobacterium conceptionense strain MLE.</title>
        <authorList>
            <person name="Greninger A.L."/>
            <person name="Cunningham G."/>
            <person name="Chiu C.Y."/>
            <person name="Miller S."/>
        </authorList>
    </citation>
    <scope>NUCLEOTIDE SEQUENCE [LARGE SCALE GENOMIC DNA]</scope>
    <source>
        <strain evidence="1 2">MLE</strain>
    </source>
</reference>
<dbReference type="EMBL" id="LFOD01000025">
    <property type="protein sequence ID" value="KMV15982.1"/>
    <property type="molecule type" value="Genomic_DNA"/>
</dbReference>
<dbReference type="AlphaFoldDB" id="A0A0J8U4H8"/>
<comment type="caution">
    <text evidence="1">The sequence shown here is derived from an EMBL/GenBank/DDBJ whole genome shotgun (WGS) entry which is preliminary data.</text>
</comment>
<proteinExistence type="predicted"/>